<evidence type="ECO:0000256" key="4">
    <source>
        <dbReference type="ARBA" id="ARBA00022989"/>
    </source>
</evidence>
<keyword evidence="3" id="KW-0029">Amino-acid transport</keyword>
<comment type="subcellular location">
    <subcellularLocation>
        <location evidence="1">Membrane</location>
    </subcellularLocation>
</comment>
<feature type="domain" description="Amino acid transporter transmembrane" evidence="7">
    <location>
        <begin position="3"/>
        <end position="164"/>
    </location>
</feature>
<dbReference type="AlphaFoldDB" id="A0AAD8NSX3"/>
<evidence type="ECO:0000259" key="7">
    <source>
        <dbReference type="Pfam" id="PF01490"/>
    </source>
</evidence>
<accession>A0AAD8NSX3</accession>
<evidence type="ECO:0000256" key="5">
    <source>
        <dbReference type="ARBA" id="ARBA00023136"/>
    </source>
</evidence>
<dbReference type="GO" id="GO:0006865">
    <property type="term" value="P:amino acid transport"/>
    <property type="evidence" value="ECO:0007669"/>
    <property type="project" value="UniProtKB-KW"/>
</dbReference>
<keyword evidence="4 6" id="KW-1133">Transmembrane helix</keyword>
<keyword evidence="5 6" id="KW-0472">Membrane</keyword>
<dbReference type="EMBL" id="JAUHHV010000007">
    <property type="protein sequence ID" value="KAK1419823.1"/>
    <property type="molecule type" value="Genomic_DNA"/>
</dbReference>
<sequence length="169" mass="18615">MGITTGLFIVIAFMGYGMYGRDVKGAFTLNLPTSSTLCKTIILFTGVEHFLRYFQKITPVVRALVEEVPQTWEHRNRYQIFISILAVLITIAPAVLYTHHDKLYVEIVTFGGAILGVLLAFLAPAACFLKINWSIGITRTQGTCAAIVLVTGVVGATMTTVKSIRDWKS</sequence>
<feature type="transmembrane region" description="Helical" evidence="6">
    <location>
        <begin position="103"/>
        <end position="129"/>
    </location>
</feature>
<dbReference type="InterPro" id="IPR013057">
    <property type="entry name" value="AA_transpt_TM"/>
</dbReference>
<keyword evidence="3" id="KW-0813">Transport</keyword>
<evidence type="ECO:0000256" key="1">
    <source>
        <dbReference type="ARBA" id="ARBA00004370"/>
    </source>
</evidence>
<comment type="caution">
    <text evidence="8">The sequence shown here is derived from an EMBL/GenBank/DDBJ whole genome shotgun (WGS) entry which is preliminary data.</text>
</comment>
<evidence type="ECO:0000256" key="2">
    <source>
        <dbReference type="ARBA" id="ARBA00022692"/>
    </source>
</evidence>
<evidence type="ECO:0000256" key="3">
    <source>
        <dbReference type="ARBA" id="ARBA00022970"/>
    </source>
</evidence>
<keyword evidence="2 6" id="KW-0812">Transmembrane</keyword>
<feature type="transmembrane region" description="Helical" evidence="6">
    <location>
        <begin position="141"/>
        <end position="161"/>
    </location>
</feature>
<evidence type="ECO:0000313" key="8">
    <source>
        <dbReference type="EMBL" id="KAK1419823.1"/>
    </source>
</evidence>
<protein>
    <recommendedName>
        <fullName evidence="7">Amino acid transporter transmembrane domain-containing protein</fullName>
    </recommendedName>
</protein>
<name>A0AAD8NSX3_TARER</name>
<proteinExistence type="predicted"/>
<dbReference type="Pfam" id="PF01490">
    <property type="entry name" value="Aa_trans"/>
    <property type="match status" value="1"/>
</dbReference>
<evidence type="ECO:0000256" key="6">
    <source>
        <dbReference type="SAM" id="Phobius"/>
    </source>
</evidence>
<reference evidence="8" key="1">
    <citation type="journal article" date="2023" name="bioRxiv">
        <title>Improved chromosome-level genome assembly for marigold (Tagetes erecta).</title>
        <authorList>
            <person name="Jiang F."/>
            <person name="Yuan L."/>
            <person name="Wang S."/>
            <person name="Wang H."/>
            <person name="Xu D."/>
            <person name="Wang A."/>
            <person name="Fan W."/>
        </authorList>
    </citation>
    <scope>NUCLEOTIDE SEQUENCE</scope>
    <source>
        <strain evidence="8">WSJ</strain>
        <tissue evidence="8">Leaf</tissue>
    </source>
</reference>
<dbReference type="Proteomes" id="UP001229421">
    <property type="component" value="Unassembled WGS sequence"/>
</dbReference>
<dbReference type="GO" id="GO:0016020">
    <property type="term" value="C:membrane"/>
    <property type="evidence" value="ECO:0007669"/>
    <property type="project" value="UniProtKB-SubCell"/>
</dbReference>
<feature type="transmembrane region" description="Helical" evidence="6">
    <location>
        <begin position="80"/>
        <end position="97"/>
    </location>
</feature>
<gene>
    <name evidence="8" type="ORF">QVD17_29185</name>
</gene>
<keyword evidence="9" id="KW-1185">Reference proteome</keyword>
<organism evidence="8 9">
    <name type="scientific">Tagetes erecta</name>
    <name type="common">African marigold</name>
    <dbReference type="NCBI Taxonomy" id="13708"/>
    <lineage>
        <taxon>Eukaryota</taxon>
        <taxon>Viridiplantae</taxon>
        <taxon>Streptophyta</taxon>
        <taxon>Embryophyta</taxon>
        <taxon>Tracheophyta</taxon>
        <taxon>Spermatophyta</taxon>
        <taxon>Magnoliopsida</taxon>
        <taxon>eudicotyledons</taxon>
        <taxon>Gunneridae</taxon>
        <taxon>Pentapetalae</taxon>
        <taxon>asterids</taxon>
        <taxon>campanulids</taxon>
        <taxon>Asterales</taxon>
        <taxon>Asteraceae</taxon>
        <taxon>Asteroideae</taxon>
        <taxon>Heliantheae alliance</taxon>
        <taxon>Tageteae</taxon>
        <taxon>Tagetes</taxon>
    </lineage>
</organism>
<evidence type="ECO:0000313" key="9">
    <source>
        <dbReference type="Proteomes" id="UP001229421"/>
    </source>
</evidence>